<dbReference type="NCBIfam" id="TIGR03155">
    <property type="entry name" value="sulfolob_CbsB"/>
    <property type="match status" value="1"/>
</dbReference>
<feature type="transmembrane region" description="Helical" evidence="2">
    <location>
        <begin position="122"/>
        <end position="138"/>
    </location>
</feature>
<keyword evidence="2" id="KW-1133">Transmembrane helix</keyword>
<name>A0A650CTL9_ACIAM</name>
<proteinExistence type="predicted"/>
<keyword evidence="5" id="KW-1185">Reference proteome</keyword>
<feature type="transmembrane region" description="Helical" evidence="2">
    <location>
        <begin position="254"/>
        <end position="278"/>
    </location>
</feature>
<keyword evidence="2" id="KW-0812">Transmembrane</keyword>
<feature type="transmembrane region" description="Helical" evidence="2">
    <location>
        <begin position="150"/>
        <end position="169"/>
    </location>
</feature>
<evidence type="ECO:0000313" key="6">
    <source>
        <dbReference type="Proteomes" id="UP000474054"/>
    </source>
</evidence>
<evidence type="ECO:0000256" key="1">
    <source>
        <dbReference type="NCBIfam" id="TIGR03155"/>
    </source>
</evidence>
<sequence>MLSYIKIFSIFLAISSSLAFLFEFIFPISYLPITFPYEGLLSYLGTAGLYMEVVFLGLVAIVMSNKVRSLLPLGIALLVSPSLNLIHNYSLSPYWSFVEIVLALLGIASLIEVTIKSNRRSLLFLPTLIMVMITTYAGTDTVFLHGDLAICYSFVFISSLLGVIIYAIIYNKIISKRAMMSYIAAIPGLFVFLPLYFLVVNNRFLEIIMNMVIPSAFGIVLYNPYNLPILLLALSVSIYTILLLAIKGNGYAGLGYFIIITTAFQAITGFHLLLYLLAPFIGFSILNYREIGNERTIMDDLKKLVQRLSLNT</sequence>
<keyword evidence="2" id="KW-0472">Membrane</keyword>
<feature type="transmembrane region" description="Helical" evidence="2">
    <location>
        <begin position="93"/>
        <end position="115"/>
    </location>
</feature>
<protein>
    <recommendedName>
        <fullName evidence="1">Cytochrome b558/566 subunit B</fullName>
    </recommendedName>
</protein>
<dbReference type="AlphaFoldDB" id="A0A650CTL9"/>
<dbReference type="KEGG" id="aamb:D1866_03340"/>
<gene>
    <name evidence="4" type="primary">cbsB</name>
    <name evidence="4" type="ORF">D1866_03340</name>
    <name evidence="3" type="ORF">GFB69_11490</name>
</gene>
<feature type="transmembrane region" description="Helical" evidence="2">
    <location>
        <begin position="7"/>
        <end position="28"/>
    </location>
</feature>
<reference evidence="4 5" key="2">
    <citation type="submission" date="2019-10" db="EMBL/GenBank/DDBJ databases">
        <title>Genome Sequences from Six Type Strain Members of the Archaeal Family Sulfolobaceae: Acidianus ambivalens, Acidianus infernus, Metallosphaera prunae, Stygiolobus azoricus, Sulfolobus metallicus, and Sulfurisphaera ohwakuensis.</title>
        <authorList>
            <person name="Counts J.A."/>
            <person name="Kelly R.M."/>
        </authorList>
    </citation>
    <scope>NUCLEOTIDE SEQUENCE [LARGE SCALE GENOMIC DNA]</scope>
    <source>
        <strain evidence="4 5">LEI 10</strain>
    </source>
</reference>
<dbReference type="Proteomes" id="UP000474054">
    <property type="component" value="Unassembled WGS sequence"/>
</dbReference>
<feature type="transmembrane region" description="Helical" evidence="2">
    <location>
        <begin position="229"/>
        <end position="248"/>
    </location>
</feature>
<accession>A0A650CTL9</accession>
<evidence type="ECO:0000313" key="3">
    <source>
        <dbReference type="EMBL" id="MQL56320.1"/>
    </source>
</evidence>
<feature type="transmembrane region" description="Helical" evidence="2">
    <location>
        <begin position="181"/>
        <end position="198"/>
    </location>
</feature>
<dbReference type="Proteomes" id="UP000426328">
    <property type="component" value="Chromosome"/>
</dbReference>
<feature type="transmembrane region" description="Helical" evidence="2">
    <location>
        <begin position="40"/>
        <end position="63"/>
    </location>
</feature>
<organism evidence="4 5">
    <name type="scientific">Acidianus ambivalens</name>
    <name type="common">Desulfurolobus ambivalens</name>
    <dbReference type="NCBI Taxonomy" id="2283"/>
    <lineage>
        <taxon>Archaea</taxon>
        <taxon>Thermoproteota</taxon>
        <taxon>Thermoprotei</taxon>
        <taxon>Sulfolobales</taxon>
        <taxon>Sulfolobaceae</taxon>
        <taxon>Acidianus</taxon>
    </lineage>
</organism>
<dbReference type="EMBL" id="WHYS01000002">
    <property type="protein sequence ID" value="MQL56320.1"/>
    <property type="molecule type" value="Genomic_DNA"/>
</dbReference>
<evidence type="ECO:0000313" key="4">
    <source>
        <dbReference type="EMBL" id="QGR21148.1"/>
    </source>
</evidence>
<evidence type="ECO:0000313" key="5">
    <source>
        <dbReference type="Proteomes" id="UP000426328"/>
    </source>
</evidence>
<dbReference type="InterPro" id="IPR017573">
    <property type="entry name" value="Cyt_b558/566_suB"/>
</dbReference>
<feature type="transmembrane region" description="Helical" evidence="2">
    <location>
        <begin position="70"/>
        <end position="87"/>
    </location>
</feature>
<reference evidence="3 6" key="1">
    <citation type="submission" date="2019-10" db="EMBL/GenBank/DDBJ databases">
        <title>Comparative genomics of sulfur disproportionating microorganisms.</title>
        <authorList>
            <person name="Ward L.M."/>
            <person name="Bertran E."/>
            <person name="Johnston D."/>
        </authorList>
    </citation>
    <scope>NUCLEOTIDE SEQUENCE [LARGE SCALE GENOMIC DNA]</scope>
    <source>
        <strain evidence="3 6">DSM 3772</strain>
    </source>
</reference>
<evidence type="ECO:0000256" key="2">
    <source>
        <dbReference type="SAM" id="Phobius"/>
    </source>
</evidence>
<dbReference type="EMBL" id="CP045482">
    <property type="protein sequence ID" value="QGR21148.1"/>
    <property type="molecule type" value="Genomic_DNA"/>
</dbReference>